<name>A0A1B7NS89_9EURO</name>
<accession>A0A1B7NS89</accession>
<dbReference type="OrthoDB" id="4188386at2759"/>
<feature type="region of interest" description="Disordered" evidence="1">
    <location>
        <begin position="68"/>
        <end position="105"/>
    </location>
</feature>
<protein>
    <submittedName>
        <fullName evidence="2">Uncharacterized protein</fullName>
    </submittedName>
</protein>
<feature type="compositionally biased region" description="Basic residues" evidence="1">
    <location>
        <begin position="9"/>
        <end position="19"/>
    </location>
</feature>
<keyword evidence="3" id="KW-1185">Reference proteome</keyword>
<sequence length="105" mass="11055">MPKNPAGVRKSRAPAKKKPSPVVAEELGKSTDIIRLDGHENDSKPVPIDPELYISAVGGAVSPSKGAFEMSETASPLGVLKTGETSSTRGRGGKKKNVRFDIPDD</sequence>
<organism evidence="2 3">
    <name type="scientific">Emergomyces africanus</name>
    <dbReference type="NCBI Taxonomy" id="1955775"/>
    <lineage>
        <taxon>Eukaryota</taxon>
        <taxon>Fungi</taxon>
        <taxon>Dikarya</taxon>
        <taxon>Ascomycota</taxon>
        <taxon>Pezizomycotina</taxon>
        <taxon>Eurotiomycetes</taxon>
        <taxon>Eurotiomycetidae</taxon>
        <taxon>Onygenales</taxon>
        <taxon>Ajellomycetaceae</taxon>
        <taxon>Emergomyces</taxon>
    </lineage>
</organism>
<proteinExistence type="predicted"/>
<dbReference type="STRING" id="1658172.A0A1B7NS89"/>
<comment type="caution">
    <text evidence="2">The sequence shown here is derived from an EMBL/GenBank/DDBJ whole genome shotgun (WGS) entry which is preliminary data.</text>
</comment>
<evidence type="ECO:0000313" key="3">
    <source>
        <dbReference type="Proteomes" id="UP000091918"/>
    </source>
</evidence>
<feature type="region of interest" description="Disordered" evidence="1">
    <location>
        <begin position="1"/>
        <end position="49"/>
    </location>
</feature>
<evidence type="ECO:0000256" key="1">
    <source>
        <dbReference type="SAM" id="MobiDB-lite"/>
    </source>
</evidence>
<dbReference type="Proteomes" id="UP000091918">
    <property type="component" value="Unassembled WGS sequence"/>
</dbReference>
<gene>
    <name evidence="2" type="ORF">ACJ72_06029</name>
</gene>
<dbReference type="EMBL" id="LGUA01000945">
    <property type="protein sequence ID" value="OAX79652.1"/>
    <property type="molecule type" value="Genomic_DNA"/>
</dbReference>
<feature type="compositionally biased region" description="Basic and acidic residues" evidence="1">
    <location>
        <begin position="26"/>
        <end position="43"/>
    </location>
</feature>
<dbReference type="AlphaFoldDB" id="A0A1B7NS89"/>
<evidence type="ECO:0000313" key="2">
    <source>
        <dbReference type="EMBL" id="OAX79652.1"/>
    </source>
</evidence>
<reference evidence="2 3" key="1">
    <citation type="submission" date="2015-07" db="EMBL/GenBank/DDBJ databases">
        <title>Emmonsia species relationships and genome sequence.</title>
        <authorList>
            <person name="Cuomo C.A."/>
            <person name="Schwartz I.S."/>
            <person name="Kenyon C."/>
            <person name="de Hoog G.S."/>
            <person name="Govender N.P."/>
            <person name="Botha A."/>
            <person name="Moreno L."/>
            <person name="de Vries M."/>
            <person name="Munoz J.F."/>
            <person name="Stielow J.B."/>
        </authorList>
    </citation>
    <scope>NUCLEOTIDE SEQUENCE [LARGE SCALE GENOMIC DNA]</scope>
    <source>
        <strain evidence="2 3">CBS 136260</strain>
    </source>
</reference>